<name>A0A087TDM6_STEMI</name>
<dbReference type="EMBL" id="KK114742">
    <property type="protein sequence ID" value="KFM63215.1"/>
    <property type="molecule type" value="Genomic_DNA"/>
</dbReference>
<gene>
    <name evidence="1" type="ORF">X975_00703</name>
</gene>
<reference evidence="1 2" key="1">
    <citation type="submission" date="2013-11" db="EMBL/GenBank/DDBJ databases">
        <title>Genome sequencing of Stegodyphus mimosarum.</title>
        <authorList>
            <person name="Bechsgaard J."/>
        </authorList>
    </citation>
    <scope>NUCLEOTIDE SEQUENCE [LARGE SCALE GENOMIC DNA]</scope>
</reference>
<dbReference type="Proteomes" id="UP000054359">
    <property type="component" value="Unassembled WGS sequence"/>
</dbReference>
<feature type="non-terminal residue" evidence="1">
    <location>
        <position position="67"/>
    </location>
</feature>
<dbReference type="AlphaFoldDB" id="A0A087TDM6"/>
<sequence length="67" mass="8242">MLLSSSRFWFKYFAIFSKNFFFFLTSQQSISFHFRKFFTCNISPFMSLFYTYNKYFNISLLCTVVIF</sequence>
<accession>A0A087TDM6</accession>
<protein>
    <submittedName>
        <fullName evidence="1">Uncharacterized protein</fullName>
    </submittedName>
</protein>
<keyword evidence="2" id="KW-1185">Reference proteome</keyword>
<evidence type="ECO:0000313" key="2">
    <source>
        <dbReference type="Proteomes" id="UP000054359"/>
    </source>
</evidence>
<evidence type="ECO:0000313" key="1">
    <source>
        <dbReference type="EMBL" id="KFM63215.1"/>
    </source>
</evidence>
<organism evidence="1 2">
    <name type="scientific">Stegodyphus mimosarum</name>
    <name type="common">African social velvet spider</name>
    <dbReference type="NCBI Taxonomy" id="407821"/>
    <lineage>
        <taxon>Eukaryota</taxon>
        <taxon>Metazoa</taxon>
        <taxon>Ecdysozoa</taxon>
        <taxon>Arthropoda</taxon>
        <taxon>Chelicerata</taxon>
        <taxon>Arachnida</taxon>
        <taxon>Araneae</taxon>
        <taxon>Araneomorphae</taxon>
        <taxon>Entelegynae</taxon>
        <taxon>Eresoidea</taxon>
        <taxon>Eresidae</taxon>
        <taxon>Stegodyphus</taxon>
    </lineage>
</organism>
<proteinExistence type="predicted"/>